<dbReference type="AlphaFoldDB" id="A0A183BEL3"/>
<name>A0A183BEL3_9TREM</name>
<keyword evidence="3" id="KW-1185">Reference proteome</keyword>
<proteinExistence type="predicted"/>
<reference evidence="2 3" key="2">
    <citation type="submission" date="2018-11" db="EMBL/GenBank/DDBJ databases">
        <authorList>
            <consortium name="Pathogen Informatics"/>
        </authorList>
    </citation>
    <scope>NUCLEOTIDE SEQUENCE [LARGE SCALE GENOMIC DNA]</scope>
    <source>
        <strain evidence="2 3">Egypt</strain>
    </source>
</reference>
<protein>
    <submittedName>
        <fullName evidence="4">Integrase catalytic domain-containing protein</fullName>
    </submittedName>
</protein>
<evidence type="ECO:0000313" key="4">
    <source>
        <dbReference type="WBParaSite" id="ECPE_0001769301-mRNA-1"/>
    </source>
</evidence>
<dbReference type="OrthoDB" id="6625515at2759"/>
<dbReference type="InterPro" id="IPR001584">
    <property type="entry name" value="Integrase_cat-core"/>
</dbReference>
<dbReference type="GO" id="GO:0015074">
    <property type="term" value="P:DNA integration"/>
    <property type="evidence" value="ECO:0007669"/>
    <property type="project" value="InterPro"/>
</dbReference>
<dbReference type="Gene3D" id="3.30.420.10">
    <property type="entry name" value="Ribonuclease H-like superfamily/Ribonuclease H"/>
    <property type="match status" value="1"/>
</dbReference>
<gene>
    <name evidence="2" type="ORF">ECPE_LOCUS17648</name>
</gene>
<accession>A0A183BEL3</accession>
<organism evidence="4">
    <name type="scientific">Echinostoma caproni</name>
    <dbReference type="NCBI Taxonomy" id="27848"/>
    <lineage>
        <taxon>Eukaryota</taxon>
        <taxon>Metazoa</taxon>
        <taxon>Spiralia</taxon>
        <taxon>Lophotrochozoa</taxon>
        <taxon>Platyhelminthes</taxon>
        <taxon>Trematoda</taxon>
        <taxon>Digenea</taxon>
        <taxon>Plagiorchiida</taxon>
        <taxon>Echinostomata</taxon>
        <taxon>Echinostomatoidea</taxon>
        <taxon>Echinostomatidae</taxon>
        <taxon>Echinostoma</taxon>
    </lineage>
</organism>
<dbReference type="EMBL" id="UZAN01070567">
    <property type="protein sequence ID" value="VDP94950.1"/>
    <property type="molecule type" value="Genomic_DNA"/>
</dbReference>
<dbReference type="SUPFAM" id="SSF53098">
    <property type="entry name" value="Ribonuclease H-like"/>
    <property type="match status" value="1"/>
</dbReference>
<dbReference type="PANTHER" id="PTHR37984:SF5">
    <property type="entry name" value="PROTEIN NYNRIN-LIKE"/>
    <property type="match status" value="1"/>
</dbReference>
<feature type="domain" description="Integrase catalytic" evidence="1">
    <location>
        <begin position="1"/>
        <end position="160"/>
    </location>
</feature>
<sequence>MDPVVSSIRVMAKNACGFLWSVLQEILRIGVRRFLFPLARSMLYTTPSSEFTISELRKTFSKEGVPHAIVADNGSHFTAKKVTDWLNSASCRHVLTPPRHPQSNNAAENFVRTLKSAISSSNPSTFDELDRGVDNFLMQYRNAAHSTTGHSPVNCLESSTSNKSSTLGVCGSRVSSW</sequence>
<dbReference type="InterPro" id="IPR036397">
    <property type="entry name" value="RNaseH_sf"/>
</dbReference>
<dbReference type="InterPro" id="IPR012337">
    <property type="entry name" value="RNaseH-like_sf"/>
</dbReference>
<dbReference type="PANTHER" id="PTHR37984">
    <property type="entry name" value="PROTEIN CBG26694"/>
    <property type="match status" value="1"/>
</dbReference>
<evidence type="ECO:0000259" key="1">
    <source>
        <dbReference type="PROSITE" id="PS50994"/>
    </source>
</evidence>
<evidence type="ECO:0000313" key="3">
    <source>
        <dbReference type="Proteomes" id="UP000272942"/>
    </source>
</evidence>
<dbReference type="PROSITE" id="PS50994">
    <property type="entry name" value="INTEGRASE"/>
    <property type="match status" value="1"/>
</dbReference>
<dbReference type="Proteomes" id="UP000272942">
    <property type="component" value="Unassembled WGS sequence"/>
</dbReference>
<dbReference type="GO" id="GO:0003676">
    <property type="term" value="F:nucleic acid binding"/>
    <property type="evidence" value="ECO:0007669"/>
    <property type="project" value="InterPro"/>
</dbReference>
<reference evidence="4" key="1">
    <citation type="submission" date="2016-06" db="UniProtKB">
        <authorList>
            <consortium name="WormBaseParasite"/>
        </authorList>
    </citation>
    <scope>IDENTIFICATION</scope>
</reference>
<dbReference type="InterPro" id="IPR050951">
    <property type="entry name" value="Retrovirus_Pol_polyprotein"/>
</dbReference>
<dbReference type="WBParaSite" id="ECPE_0001769301-mRNA-1">
    <property type="protein sequence ID" value="ECPE_0001769301-mRNA-1"/>
    <property type="gene ID" value="ECPE_0001769301"/>
</dbReference>
<evidence type="ECO:0000313" key="2">
    <source>
        <dbReference type="EMBL" id="VDP94950.1"/>
    </source>
</evidence>